<dbReference type="EMBL" id="CAJVAF010000049">
    <property type="protein sequence ID" value="CAG7589664.1"/>
    <property type="molecule type" value="Genomic_DNA"/>
</dbReference>
<organism evidence="1 2">
    <name type="scientific">Hyalomma marginatum</name>
    <dbReference type="NCBI Taxonomy" id="34627"/>
    <lineage>
        <taxon>Eukaryota</taxon>
        <taxon>Metazoa</taxon>
        <taxon>Ecdysozoa</taxon>
        <taxon>Arthropoda</taxon>
        <taxon>Chelicerata</taxon>
        <taxon>Arachnida</taxon>
        <taxon>Acari</taxon>
        <taxon>Parasitiformes</taxon>
        <taxon>Ixodida</taxon>
        <taxon>Ixodoidea</taxon>
        <taxon>Ixodidae</taxon>
        <taxon>Hyalomminae</taxon>
        <taxon>Hyalomma</taxon>
    </lineage>
</organism>
<evidence type="ECO:0000313" key="2">
    <source>
        <dbReference type="Proteomes" id="UP000837675"/>
    </source>
</evidence>
<proteinExistence type="predicted"/>
<gene>
    <name evidence="1" type="ORF">MHYMCMPASI_00179</name>
</gene>
<comment type="caution">
    <text evidence="1">The sequence shown here is derived from an EMBL/GenBank/DDBJ whole genome shotgun (WGS) entry which is preliminary data.</text>
</comment>
<sequence>MRLKPTLEGERYEGLKEVIFIAVIDFVMFPDKSDYRSTQY</sequence>
<evidence type="ECO:0000313" key="1">
    <source>
        <dbReference type="EMBL" id="CAG7589664.1"/>
    </source>
</evidence>
<accession>A0A8S4C104</accession>
<name>A0A8S4C104_9ACAR</name>
<dbReference type="AlphaFoldDB" id="A0A8S4C104"/>
<protein>
    <submittedName>
        <fullName evidence="1">Uncharacterized protein</fullName>
    </submittedName>
</protein>
<reference evidence="1" key="1">
    <citation type="submission" date="2021-06" db="EMBL/GenBank/DDBJ databases">
        <authorList>
            <person name="Nardi T."/>
            <person name="Nardi T."/>
        </authorList>
    </citation>
    <scope>NUCLEOTIDE SEQUENCE</scope>
</reference>
<keyword evidence="2" id="KW-1185">Reference proteome</keyword>
<dbReference type="Proteomes" id="UP000837675">
    <property type="component" value="Unassembled WGS sequence"/>
</dbReference>